<evidence type="ECO:0000256" key="2">
    <source>
        <dbReference type="ARBA" id="ARBA00022630"/>
    </source>
</evidence>
<dbReference type="Proteomes" id="UP000325577">
    <property type="component" value="Linkage Group LG5"/>
</dbReference>
<dbReference type="EMBL" id="CM018048">
    <property type="protein sequence ID" value="KAA8522258.1"/>
    <property type="molecule type" value="Genomic_DNA"/>
</dbReference>
<evidence type="ECO:0000313" key="6">
    <source>
        <dbReference type="EMBL" id="KAA8522258.1"/>
    </source>
</evidence>
<evidence type="ECO:0000313" key="7">
    <source>
        <dbReference type="Proteomes" id="UP000325577"/>
    </source>
</evidence>
<dbReference type="PANTHER" id="PTHR23023">
    <property type="entry name" value="DIMETHYLANILINE MONOOXYGENASE"/>
    <property type="match status" value="1"/>
</dbReference>
<gene>
    <name evidence="6" type="ORF">F0562_012931</name>
</gene>
<keyword evidence="2 5" id="KW-0285">Flavoprotein</keyword>
<keyword evidence="5" id="KW-0503">Monooxygenase</keyword>
<keyword evidence="4 5" id="KW-0560">Oxidoreductase</keyword>
<proteinExistence type="inferred from homology"/>
<dbReference type="InterPro" id="IPR020946">
    <property type="entry name" value="Flavin_mOase-like"/>
</dbReference>
<dbReference type="InterPro" id="IPR036188">
    <property type="entry name" value="FAD/NAD-bd_sf"/>
</dbReference>
<accession>A0A5J4ZX34</accession>
<dbReference type="EC" id="1.-.-.-" evidence="5"/>
<dbReference type="OrthoDB" id="66881at2759"/>
<dbReference type="GO" id="GO:0050660">
    <property type="term" value="F:flavin adenine dinucleotide binding"/>
    <property type="evidence" value="ECO:0007669"/>
    <property type="project" value="InterPro"/>
</dbReference>
<dbReference type="InterPro" id="IPR050346">
    <property type="entry name" value="FMO-like"/>
</dbReference>
<dbReference type="AlphaFoldDB" id="A0A5J4ZX34"/>
<evidence type="ECO:0000256" key="4">
    <source>
        <dbReference type="ARBA" id="ARBA00023002"/>
    </source>
</evidence>
<reference evidence="6 7" key="1">
    <citation type="submission" date="2019-09" db="EMBL/GenBank/DDBJ databases">
        <title>A chromosome-level genome assembly of the Chinese tupelo Nyssa sinensis.</title>
        <authorList>
            <person name="Yang X."/>
            <person name="Kang M."/>
            <person name="Yang Y."/>
            <person name="Xiong H."/>
            <person name="Wang M."/>
            <person name="Zhang Z."/>
            <person name="Wang Z."/>
            <person name="Wu H."/>
            <person name="Ma T."/>
            <person name="Liu J."/>
            <person name="Xi Z."/>
        </authorList>
    </citation>
    <scope>NUCLEOTIDE SEQUENCE [LARGE SCALE GENOMIC DNA]</scope>
    <source>
        <strain evidence="6">J267</strain>
        <tissue evidence="6">Leaf</tissue>
    </source>
</reference>
<protein>
    <recommendedName>
        <fullName evidence="5">Flavin-containing monooxygenase</fullName>
        <ecNumber evidence="5">1.-.-.-</ecNumber>
    </recommendedName>
</protein>
<organism evidence="6 7">
    <name type="scientific">Nyssa sinensis</name>
    <dbReference type="NCBI Taxonomy" id="561372"/>
    <lineage>
        <taxon>Eukaryota</taxon>
        <taxon>Viridiplantae</taxon>
        <taxon>Streptophyta</taxon>
        <taxon>Embryophyta</taxon>
        <taxon>Tracheophyta</taxon>
        <taxon>Spermatophyta</taxon>
        <taxon>Magnoliopsida</taxon>
        <taxon>eudicotyledons</taxon>
        <taxon>Gunneridae</taxon>
        <taxon>Pentapetalae</taxon>
        <taxon>asterids</taxon>
        <taxon>Cornales</taxon>
        <taxon>Nyssaceae</taxon>
        <taxon>Nyssa</taxon>
    </lineage>
</organism>
<comment type="cofactor">
    <cofactor evidence="5">
        <name>FAD</name>
        <dbReference type="ChEBI" id="CHEBI:57692"/>
    </cofactor>
</comment>
<dbReference type="GO" id="GO:0050661">
    <property type="term" value="F:NADP binding"/>
    <property type="evidence" value="ECO:0007669"/>
    <property type="project" value="InterPro"/>
</dbReference>
<evidence type="ECO:0000256" key="1">
    <source>
        <dbReference type="ARBA" id="ARBA00009183"/>
    </source>
</evidence>
<dbReference type="Pfam" id="PF00743">
    <property type="entry name" value="FMO-like"/>
    <property type="match status" value="1"/>
</dbReference>
<dbReference type="SUPFAM" id="SSF51905">
    <property type="entry name" value="FAD/NAD(P)-binding domain"/>
    <property type="match status" value="1"/>
</dbReference>
<dbReference type="Gene3D" id="3.50.50.60">
    <property type="entry name" value="FAD/NAD(P)-binding domain"/>
    <property type="match status" value="2"/>
</dbReference>
<keyword evidence="7" id="KW-1185">Reference proteome</keyword>
<dbReference type="GO" id="GO:0004499">
    <property type="term" value="F:N,N-dimethylaniline monooxygenase activity"/>
    <property type="evidence" value="ECO:0007669"/>
    <property type="project" value="InterPro"/>
</dbReference>
<evidence type="ECO:0000256" key="5">
    <source>
        <dbReference type="RuleBase" id="RU361177"/>
    </source>
</evidence>
<keyword evidence="3 5" id="KW-0274">FAD</keyword>
<sequence>MHPVAPRNVALIGAGGLVTARNSASAVDISRELSAVAKEVHIASRSVKDETLGKVPGYNNMWLHSMIHEDGLVVFQDESRVFADIILHCTGYKYHFPFLDTGGNVTVDDNRVGPLYKHICPPVLAPGLSFVAPFPLFEFQSKWIAGVLSGRVALPSPEEMLAYVEAFYSTLEASGIAKRYTHNVANYQFEYDDWLAAEFGCPTVDEWRKQMYDAASTNKMVLPETYHEEWDVHHLALQAHEDFVKYL</sequence>
<comment type="similarity">
    <text evidence="1 5">Belongs to the FMO family.</text>
</comment>
<evidence type="ECO:0000256" key="3">
    <source>
        <dbReference type="ARBA" id="ARBA00022827"/>
    </source>
</evidence>
<name>A0A5J4ZX34_9ASTE</name>